<feature type="non-terminal residue" evidence="2">
    <location>
        <position position="1"/>
    </location>
</feature>
<evidence type="ECO:0000313" key="2">
    <source>
        <dbReference type="EMBL" id="KAG5640531.1"/>
    </source>
</evidence>
<evidence type="ECO:0000256" key="1">
    <source>
        <dbReference type="SAM" id="MobiDB-lite"/>
    </source>
</evidence>
<comment type="caution">
    <text evidence="2">The sequence shown here is derived from an EMBL/GenBank/DDBJ whole genome shotgun (WGS) entry which is preliminary data.</text>
</comment>
<keyword evidence="3" id="KW-1185">Reference proteome</keyword>
<gene>
    <name evidence="2" type="ORF">DXG03_008184</name>
</gene>
<proteinExistence type="predicted"/>
<feature type="non-terminal residue" evidence="2">
    <location>
        <position position="67"/>
    </location>
</feature>
<protein>
    <submittedName>
        <fullName evidence="2">Uncharacterized protein</fullName>
    </submittedName>
</protein>
<dbReference type="Proteomes" id="UP000775547">
    <property type="component" value="Unassembled WGS sequence"/>
</dbReference>
<dbReference type="AlphaFoldDB" id="A0A9P7KA63"/>
<reference evidence="2" key="2">
    <citation type="submission" date="2021-10" db="EMBL/GenBank/DDBJ databases">
        <title>Phylogenomics reveals ancestral predisposition of the termite-cultivated fungus Termitomyces towards a domesticated lifestyle.</title>
        <authorList>
            <person name="Auxier B."/>
            <person name="Grum-Grzhimaylo A."/>
            <person name="Cardenas M.E."/>
            <person name="Lodge J.D."/>
            <person name="Laessoe T."/>
            <person name="Pedersen O."/>
            <person name="Smith M.E."/>
            <person name="Kuyper T.W."/>
            <person name="Franco-Molano E.A."/>
            <person name="Baroni T.J."/>
            <person name="Aanen D.K."/>
        </authorList>
    </citation>
    <scope>NUCLEOTIDE SEQUENCE</scope>
    <source>
        <strain evidence="2">AP01</strain>
        <tissue evidence="2">Mycelium</tissue>
    </source>
</reference>
<accession>A0A9P7KA63</accession>
<organism evidence="2 3">
    <name type="scientific">Asterophora parasitica</name>
    <dbReference type="NCBI Taxonomy" id="117018"/>
    <lineage>
        <taxon>Eukaryota</taxon>
        <taxon>Fungi</taxon>
        <taxon>Dikarya</taxon>
        <taxon>Basidiomycota</taxon>
        <taxon>Agaricomycotina</taxon>
        <taxon>Agaricomycetes</taxon>
        <taxon>Agaricomycetidae</taxon>
        <taxon>Agaricales</taxon>
        <taxon>Tricholomatineae</taxon>
        <taxon>Lyophyllaceae</taxon>
        <taxon>Asterophora</taxon>
    </lineage>
</organism>
<reference evidence="2" key="1">
    <citation type="submission" date="2020-07" db="EMBL/GenBank/DDBJ databases">
        <authorList>
            <person name="Nieuwenhuis M."/>
            <person name="Van De Peppel L.J.J."/>
        </authorList>
    </citation>
    <scope>NUCLEOTIDE SEQUENCE</scope>
    <source>
        <strain evidence="2">AP01</strain>
        <tissue evidence="2">Mycelium</tissue>
    </source>
</reference>
<feature type="region of interest" description="Disordered" evidence="1">
    <location>
        <begin position="29"/>
        <end position="55"/>
    </location>
</feature>
<sequence length="67" mass="7836">LRCRWIRCHLHHCLLYHLLPPKVFPNHTGQITAADPPRNEGTTRGAQGRRHPSDLRQSKIRFRFTAV</sequence>
<dbReference type="EMBL" id="JABCKV010000658">
    <property type="protein sequence ID" value="KAG5640531.1"/>
    <property type="molecule type" value="Genomic_DNA"/>
</dbReference>
<name>A0A9P7KA63_9AGAR</name>
<evidence type="ECO:0000313" key="3">
    <source>
        <dbReference type="Proteomes" id="UP000775547"/>
    </source>
</evidence>